<sequence>MNGWGDMSDQLRHSAEAMVYAVKMWRAGAEDLRAASAMVNKLELIQTSGGPVQGCLPLPDRSMRR</sequence>
<name>U5E323_NOCAS</name>
<reference evidence="1 2" key="1">
    <citation type="journal article" date="2014" name="BMC Genomics">
        <title>Genome based analysis of type-I polyketide synthase and nonribosomal peptide synthetase gene clusters in seven strains of five representative Nocardia species.</title>
        <authorList>
            <person name="Komaki H."/>
            <person name="Ichikawa N."/>
            <person name="Hosoyama A."/>
            <person name="Takahashi-Nakaguchi A."/>
            <person name="Matsuzawa T."/>
            <person name="Suzuki K."/>
            <person name="Fujita N."/>
            <person name="Gonoi T."/>
        </authorList>
    </citation>
    <scope>NUCLEOTIDE SEQUENCE [LARGE SCALE GENOMIC DNA]</scope>
    <source>
        <strain evidence="1 2">NBRC 15531</strain>
    </source>
</reference>
<keyword evidence="2" id="KW-1185">Reference proteome</keyword>
<protein>
    <submittedName>
        <fullName evidence="1">Uncharacterized protein</fullName>
    </submittedName>
</protein>
<gene>
    <name evidence="1" type="ORF">NCAST_05_02180</name>
</gene>
<accession>U5E323</accession>
<comment type="caution">
    <text evidence="1">The sequence shown here is derived from an EMBL/GenBank/DDBJ whole genome shotgun (WGS) entry which is preliminary data.</text>
</comment>
<evidence type="ECO:0000313" key="2">
    <source>
        <dbReference type="Proteomes" id="UP000017048"/>
    </source>
</evidence>
<dbReference type="AlphaFoldDB" id="U5E323"/>
<evidence type="ECO:0000313" key="1">
    <source>
        <dbReference type="EMBL" id="GAD81782.1"/>
    </source>
</evidence>
<dbReference type="EMBL" id="BAFO02000005">
    <property type="protein sequence ID" value="GAD81782.1"/>
    <property type="molecule type" value="Genomic_DNA"/>
</dbReference>
<organism evidence="1 2">
    <name type="scientific">Nocardia asteroides NBRC 15531</name>
    <dbReference type="NCBI Taxonomy" id="1110697"/>
    <lineage>
        <taxon>Bacteria</taxon>
        <taxon>Bacillati</taxon>
        <taxon>Actinomycetota</taxon>
        <taxon>Actinomycetes</taxon>
        <taxon>Mycobacteriales</taxon>
        <taxon>Nocardiaceae</taxon>
        <taxon>Nocardia</taxon>
    </lineage>
</organism>
<dbReference type="Proteomes" id="UP000017048">
    <property type="component" value="Unassembled WGS sequence"/>
</dbReference>
<proteinExistence type="predicted"/>